<evidence type="ECO:0000313" key="1">
    <source>
        <dbReference type="EMBL" id="KAI8427275.1"/>
    </source>
</evidence>
<sequence length="210" mass="23124">MESAACRRRASDAEQSARWTYSATAECEPVAVKEEPRGRVRHAFYRLEGPCSLKPEGVADDTPTAPTPALERTSLQQEPRAAVQADKLFVRLERLPVGDLHRGKPCSSMQADPSASALWRSREQGQTRSYNLPTPHACHEQDTLNRTEVGPCQLQPAGGAGAAPECTHTRPGEGPRCNMSHDQQFQLRSCSVRLERVLMEDLPTCDTCLS</sequence>
<keyword evidence="2" id="KW-1185">Reference proteome</keyword>
<comment type="caution">
    <text evidence="1">The sequence shown here is derived from an EMBL/GenBank/DDBJ whole genome shotgun (WGS) entry which is preliminary data.</text>
</comment>
<evidence type="ECO:0000313" key="2">
    <source>
        <dbReference type="Proteomes" id="UP001064048"/>
    </source>
</evidence>
<name>A0ACC0JTA1_CHOFU</name>
<reference evidence="1 2" key="1">
    <citation type="journal article" date="2022" name="Genome Biol. Evol.">
        <title>The Spruce Budworm Genome: Reconstructing the Evolutionary History of Antifreeze Proteins.</title>
        <authorList>
            <person name="Beliveau C."/>
            <person name="Gagne P."/>
            <person name="Picq S."/>
            <person name="Vernygora O."/>
            <person name="Keeling C.I."/>
            <person name="Pinkney K."/>
            <person name="Doucet D."/>
            <person name="Wen F."/>
            <person name="Johnston J.S."/>
            <person name="Maaroufi H."/>
            <person name="Boyle B."/>
            <person name="Laroche J."/>
            <person name="Dewar K."/>
            <person name="Juretic N."/>
            <person name="Blackburn G."/>
            <person name="Nisole A."/>
            <person name="Brunet B."/>
            <person name="Brandao M."/>
            <person name="Lumley L."/>
            <person name="Duan J."/>
            <person name="Quan G."/>
            <person name="Lucarotti C.J."/>
            <person name="Roe A.D."/>
            <person name="Sperling F.A.H."/>
            <person name="Levesque R.C."/>
            <person name="Cusson M."/>
        </authorList>
    </citation>
    <scope>NUCLEOTIDE SEQUENCE [LARGE SCALE GENOMIC DNA]</scope>
    <source>
        <strain evidence="1">Glfc:IPQL:Cfum</strain>
    </source>
</reference>
<protein>
    <submittedName>
        <fullName evidence="1">Uncharacterized protein</fullName>
    </submittedName>
</protein>
<dbReference type="EMBL" id="CM046126">
    <property type="protein sequence ID" value="KAI8427275.1"/>
    <property type="molecule type" value="Genomic_DNA"/>
</dbReference>
<dbReference type="Proteomes" id="UP001064048">
    <property type="component" value="Chromosome 26"/>
</dbReference>
<accession>A0ACC0JTA1</accession>
<organism evidence="1 2">
    <name type="scientific">Choristoneura fumiferana</name>
    <name type="common">Spruce budworm moth</name>
    <name type="synonym">Archips fumiferana</name>
    <dbReference type="NCBI Taxonomy" id="7141"/>
    <lineage>
        <taxon>Eukaryota</taxon>
        <taxon>Metazoa</taxon>
        <taxon>Ecdysozoa</taxon>
        <taxon>Arthropoda</taxon>
        <taxon>Hexapoda</taxon>
        <taxon>Insecta</taxon>
        <taxon>Pterygota</taxon>
        <taxon>Neoptera</taxon>
        <taxon>Endopterygota</taxon>
        <taxon>Lepidoptera</taxon>
        <taxon>Glossata</taxon>
        <taxon>Ditrysia</taxon>
        <taxon>Tortricoidea</taxon>
        <taxon>Tortricidae</taxon>
        <taxon>Tortricinae</taxon>
        <taxon>Choristoneura</taxon>
    </lineage>
</organism>
<proteinExistence type="predicted"/>
<gene>
    <name evidence="1" type="ORF">MSG28_014868</name>
</gene>